<evidence type="ECO:0000256" key="12">
    <source>
        <dbReference type="ARBA" id="ARBA00023303"/>
    </source>
</evidence>
<feature type="domain" description="Ion transport" evidence="13">
    <location>
        <begin position="481"/>
        <end position="683"/>
    </location>
</feature>
<dbReference type="GO" id="GO:0005886">
    <property type="term" value="C:plasma membrane"/>
    <property type="evidence" value="ECO:0007669"/>
    <property type="project" value="UniProtKB-SubCell"/>
</dbReference>
<reference evidence="14" key="1">
    <citation type="submission" date="2022-03" db="EMBL/GenBank/DDBJ databases">
        <authorList>
            <person name="Martin C."/>
        </authorList>
    </citation>
    <scope>NUCLEOTIDE SEQUENCE</scope>
</reference>
<protein>
    <recommendedName>
        <fullName evidence="13">Ion transport domain-containing protein</fullName>
    </recommendedName>
</protein>
<evidence type="ECO:0000256" key="3">
    <source>
        <dbReference type="ARBA" id="ARBA00022475"/>
    </source>
</evidence>
<evidence type="ECO:0000256" key="1">
    <source>
        <dbReference type="ARBA" id="ARBA00004651"/>
    </source>
</evidence>
<dbReference type="InterPro" id="IPR002110">
    <property type="entry name" value="Ankyrin_rpt"/>
</dbReference>
<evidence type="ECO:0000313" key="15">
    <source>
        <dbReference type="Proteomes" id="UP000749559"/>
    </source>
</evidence>
<evidence type="ECO:0000256" key="8">
    <source>
        <dbReference type="ARBA" id="ARBA00022837"/>
    </source>
</evidence>
<keyword evidence="5" id="KW-0107">Calcium channel</keyword>
<keyword evidence="2" id="KW-0813">Transport</keyword>
<name>A0A8J1T8N1_OWEFU</name>
<dbReference type="Pfam" id="PF00520">
    <property type="entry name" value="Ion_trans"/>
    <property type="match status" value="1"/>
</dbReference>
<dbReference type="InterPro" id="IPR005821">
    <property type="entry name" value="Ion_trans_dom"/>
</dbReference>
<dbReference type="PANTHER" id="PTHR10582">
    <property type="entry name" value="TRANSIENT RECEPTOR POTENTIAL ION CHANNEL PROTEIN"/>
    <property type="match status" value="1"/>
</dbReference>
<proteinExistence type="predicted"/>
<dbReference type="AlphaFoldDB" id="A0A8J1T8N1"/>
<keyword evidence="8" id="KW-0106">Calcium</keyword>
<dbReference type="InterPro" id="IPR036770">
    <property type="entry name" value="Ankyrin_rpt-contain_sf"/>
</dbReference>
<dbReference type="SMART" id="SM00248">
    <property type="entry name" value="ANK"/>
    <property type="match status" value="4"/>
</dbReference>
<dbReference type="InterPro" id="IPR024862">
    <property type="entry name" value="TRPV"/>
</dbReference>
<comment type="caution">
    <text evidence="14">The sequence shown here is derived from an EMBL/GenBank/DDBJ whole genome shotgun (WGS) entry which is preliminary data.</text>
</comment>
<keyword evidence="9" id="KW-1133">Transmembrane helix</keyword>
<evidence type="ECO:0000313" key="14">
    <source>
        <dbReference type="EMBL" id="CAH1783392.1"/>
    </source>
</evidence>
<evidence type="ECO:0000256" key="9">
    <source>
        <dbReference type="ARBA" id="ARBA00022989"/>
    </source>
</evidence>
<evidence type="ECO:0000256" key="5">
    <source>
        <dbReference type="ARBA" id="ARBA00022673"/>
    </source>
</evidence>
<keyword evidence="12" id="KW-0407">Ion channel</keyword>
<dbReference type="GO" id="GO:0098703">
    <property type="term" value="P:calcium ion import across plasma membrane"/>
    <property type="evidence" value="ECO:0007669"/>
    <property type="project" value="TreeGrafter"/>
</dbReference>
<dbReference type="Gene3D" id="1.25.40.20">
    <property type="entry name" value="Ankyrin repeat-containing domain"/>
    <property type="match status" value="1"/>
</dbReference>
<evidence type="ECO:0000256" key="6">
    <source>
        <dbReference type="ARBA" id="ARBA00022692"/>
    </source>
</evidence>
<keyword evidence="3" id="KW-1003">Cell membrane</keyword>
<keyword evidence="4" id="KW-0109">Calcium transport</keyword>
<dbReference type="PROSITE" id="PS50088">
    <property type="entry name" value="ANK_REPEAT"/>
    <property type="match status" value="2"/>
</dbReference>
<keyword evidence="11" id="KW-0472">Membrane</keyword>
<dbReference type="Pfam" id="PF00023">
    <property type="entry name" value="Ank"/>
    <property type="match status" value="1"/>
</dbReference>
<evidence type="ECO:0000256" key="10">
    <source>
        <dbReference type="ARBA" id="ARBA00023065"/>
    </source>
</evidence>
<dbReference type="OrthoDB" id="533508at2759"/>
<sequence>MGNRSSTEVTAGVKDQAAGGDKFKLYSLVNTTGEGSLVENAKICIQKHDFTELDELIRTEVGPYLYNNGQGKMIPIQELVIRRNKERGNKIKGSIKENMETTDTDSDDIEKMKNGQEMKFVCWDLDKRGAVGEQCLHTCILVASATHTVLAKRLLTVYPKLIYDIYTSEEYYGENALHMAIVNEDPAMCKYLLDNGADYHQICCGNFFCPDDQKSSRVDNLDHEWVDLCVKTNYEGYTYWGDYPLGFAACLGQEECVRLLIAKGSDPNKQDANLNTVLHILVVHDKKNDSPLEDETRHEILGEMFDLLHSLGAKMHIKNRQGLTPLTLAAKLGRKEMYEHILEIEREVYWIYGDVTCAAYPLEDIDTISASGEINMNSAMARIVYGEEPSHLDMIDGIVEHLLQEKWKTFARYRFIRRFLMFGFYFIIFTCAFFLRPGTDTQPSYKMVNQTDENDTVTTRNVTVKDPCYLLLIRSNDDYARLVLECMTVLGASIYLFLALKEVHHQGVKIFFMTLRSAPVKTMFLMACIFVTMMVPGRAFCQSTYEDVMGVLAILCTAPYFLFFCRGFKIVGPFVIMIYKMILTDLLRFITIYCVFLIGFSQSMYILFRGKDGTAFSAPEEAIMGMFVMSLGEFGDTYSTFSHTCHPVMTKIIFVVYMVLVTLLLINMLIAMMGNTYQLISETKNEYLRQWAKIILVIEQTVTTEQRILQQKKYSHPMADGRRALVIRWHQTEKEKEDLKRLRKEQIQQQRALVEKKRELNKPNSRPVSHKNQKLD</sequence>
<keyword evidence="10" id="KW-0406">Ion transport</keyword>
<dbReference type="Proteomes" id="UP000749559">
    <property type="component" value="Unassembled WGS sequence"/>
</dbReference>
<dbReference type="PROSITE" id="PS50297">
    <property type="entry name" value="ANK_REP_REGION"/>
    <property type="match status" value="2"/>
</dbReference>
<accession>A0A8J1T8N1</accession>
<dbReference type="Gene3D" id="1.10.287.70">
    <property type="match status" value="1"/>
</dbReference>
<evidence type="ECO:0000256" key="7">
    <source>
        <dbReference type="ARBA" id="ARBA00022737"/>
    </source>
</evidence>
<gene>
    <name evidence="14" type="ORF">OFUS_LOCUS9739</name>
</gene>
<evidence type="ECO:0000256" key="2">
    <source>
        <dbReference type="ARBA" id="ARBA00022448"/>
    </source>
</evidence>
<evidence type="ECO:0000259" key="13">
    <source>
        <dbReference type="Pfam" id="PF00520"/>
    </source>
</evidence>
<dbReference type="Pfam" id="PF13606">
    <property type="entry name" value="Ank_3"/>
    <property type="match status" value="1"/>
</dbReference>
<dbReference type="FunFam" id="1.25.40.20:FF:000181">
    <property type="entry name" value="Nanchung, isoform A"/>
    <property type="match status" value="1"/>
</dbReference>
<organism evidence="14 15">
    <name type="scientific">Owenia fusiformis</name>
    <name type="common">Polychaete worm</name>
    <dbReference type="NCBI Taxonomy" id="6347"/>
    <lineage>
        <taxon>Eukaryota</taxon>
        <taxon>Metazoa</taxon>
        <taxon>Spiralia</taxon>
        <taxon>Lophotrochozoa</taxon>
        <taxon>Annelida</taxon>
        <taxon>Polychaeta</taxon>
        <taxon>Sedentaria</taxon>
        <taxon>Canalipalpata</taxon>
        <taxon>Sabellida</taxon>
        <taxon>Oweniida</taxon>
        <taxon>Oweniidae</taxon>
        <taxon>Owenia</taxon>
    </lineage>
</organism>
<evidence type="ECO:0000256" key="4">
    <source>
        <dbReference type="ARBA" id="ARBA00022568"/>
    </source>
</evidence>
<keyword evidence="7" id="KW-0677">Repeat</keyword>
<dbReference type="SUPFAM" id="SSF48403">
    <property type="entry name" value="Ankyrin repeat"/>
    <property type="match status" value="1"/>
</dbReference>
<dbReference type="PANTHER" id="PTHR10582:SF28">
    <property type="entry name" value="NANCHUNG, ISOFORM B"/>
    <property type="match status" value="1"/>
</dbReference>
<dbReference type="GO" id="GO:0005262">
    <property type="term" value="F:calcium channel activity"/>
    <property type="evidence" value="ECO:0007669"/>
    <property type="project" value="UniProtKB-KW"/>
</dbReference>
<comment type="subcellular location">
    <subcellularLocation>
        <location evidence="1">Cell membrane</location>
        <topology evidence="1">Multi-pass membrane protein</topology>
    </subcellularLocation>
</comment>
<dbReference type="EMBL" id="CAIIXF020000005">
    <property type="protein sequence ID" value="CAH1783392.1"/>
    <property type="molecule type" value="Genomic_DNA"/>
</dbReference>
<keyword evidence="6" id="KW-0812">Transmembrane</keyword>
<evidence type="ECO:0000256" key="11">
    <source>
        <dbReference type="ARBA" id="ARBA00023136"/>
    </source>
</evidence>
<keyword evidence="15" id="KW-1185">Reference proteome</keyword>